<dbReference type="Proteomes" id="UP000317650">
    <property type="component" value="Unassembled WGS sequence"/>
</dbReference>
<protein>
    <recommendedName>
        <fullName evidence="4">Ribosomal protein L2 C-terminal domain-containing protein</fullName>
    </recommendedName>
</protein>
<evidence type="ECO:0000313" key="2">
    <source>
        <dbReference type="EMBL" id="THU42671.1"/>
    </source>
</evidence>
<accession>A0A4S8I4N6</accession>
<comment type="caution">
    <text evidence="2">The sequence shown here is derived from an EMBL/GenBank/DDBJ whole genome shotgun (WGS) entry which is preliminary data.</text>
</comment>
<keyword evidence="3" id="KW-1185">Reference proteome</keyword>
<evidence type="ECO:0008006" key="4">
    <source>
        <dbReference type="Google" id="ProtNLM"/>
    </source>
</evidence>
<dbReference type="AlphaFoldDB" id="A0A4S8I4N6"/>
<evidence type="ECO:0000256" key="1">
    <source>
        <dbReference type="SAM" id="MobiDB-lite"/>
    </source>
</evidence>
<organism evidence="2 3">
    <name type="scientific">Musa balbisiana</name>
    <name type="common">Banana</name>
    <dbReference type="NCBI Taxonomy" id="52838"/>
    <lineage>
        <taxon>Eukaryota</taxon>
        <taxon>Viridiplantae</taxon>
        <taxon>Streptophyta</taxon>
        <taxon>Embryophyta</taxon>
        <taxon>Tracheophyta</taxon>
        <taxon>Spermatophyta</taxon>
        <taxon>Magnoliopsida</taxon>
        <taxon>Liliopsida</taxon>
        <taxon>Zingiberales</taxon>
        <taxon>Musaceae</taxon>
        <taxon>Musa</taxon>
    </lineage>
</organism>
<reference evidence="2 3" key="1">
    <citation type="journal article" date="2019" name="Nat. Plants">
        <title>Genome sequencing of Musa balbisiana reveals subgenome evolution and function divergence in polyploid bananas.</title>
        <authorList>
            <person name="Yao X."/>
        </authorList>
    </citation>
    <scope>NUCLEOTIDE SEQUENCE [LARGE SCALE GENOMIC DNA]</scope>
    <source>
        <strain evidence="3">cv. DH-PKW</strain>
        <tissue evidence="2">Leaves</tissue>
    </source>
</reference>
<sequence length="82" mass="9030">MKITIGEVRLISKNCLATGRTRGTVGEPKKFGSERKSVLASERAQVVSHHVDPPMGAVRGRANPVKKKTHTHLGVILRFEEE</sequence>
<feature type="region of interest" description="Disordered" evidence="1">
    <location>
        <begin position="21"/>
        <end position="69"/>
    </location>
</feature>
<name>A0A4S8I4N6_MUSBA</name>
<proteinExistence type="predicted"/>
<evidence type="ECO:0000313" key="3">
    <source>
        <dbReference type="Proteomes" id="UP000317650"/>
    </source>
</evidence>
<dbReference type="EMBL" id="PYDT01000849">
    <property type="protein sequence ID" value="THU42671.1"/>
    <property type="molecule type" value="Genomic_DNA"/>
</dbReference>
<feature type="compositionally biased region" description="Basic and acidic residues" evidence="1">
    <location>
        <begin position="27"/>
        <end position="37"/>
    </location>
</feature>
<gene>
    <name evidence="2" type="ORF">C4D60_Mb00t13990</name>
</gene>